<dbReference type="RefSeq" id="WP_266056121.1">
    <property type="nucleotide sequence ID" value="NZ_JAPFQN010000004.1"/>
</dbReference>
<evidence type="ECO:0000256" key="1">
    <source>
        <dbReference type="ARBA" id="ARBA00000085"/>
    </source>
</evidence>
<dbReference type="EC" id="2.7.13.3" evidence="2"/>
<dbReference type="SMART" id="SM00388">
    <property type="entry name" value="HisKA"/>
    <property type="match status" value="1"/>
</dbReference>
<feature type="coiled-coil region" evidence="7">
    <location>
        <begin position="1"/>
        <end position="35"/>
    </location>
</feature>
<reference evidence="10 11" key="1">
    <citation type="submission" date="2022-11" db="EMBL/GenBank/DDBJ databases">
        <title>The characterization of three novel Bacteroidetes species and genomic analysis of their roles in tidal elemental geochemical cycles.</title>
        <authorList>
            <person name="Ma K."/>
        </authorList>
    </citation>
    <scope>NUCLEOTIDE SEQUENCE [LARGE SCALE GENOMIC DNA]</scope>
    <source>
        <strain evidence="10 11">M17</strain>
    </source>
</reference>
<dbReference type="CDD" id="cd00130">
    <property type="entry name" value="PAS"/>
    <property type="match status" value="1"/>
</dbReference>
<proteinExistence type="predicted"/>
<dbReference type="InterPro" id="IPR004358">
    <property type="entry name" value="Sig_transdc_His_kin-like_C"/>
</dbReference>
<dbReference type="InterPro" id="IPR036890">
    <property type="entry name" value="HATPase_C_sf"/>
</dbReference>
<evidence type="ECO:0000256" key="3">
    <source>
        <dbReference type="ARBA" id="ARBA00022553"/>
    </source>
</evidence>
<dbReference type="SUPFAM" id="SSF47384">
    <property type="entry name" value="Homodimeric domain of signal transducing histidine kinase"/>
    <property type="match status" value="1"/>
</dbReference>
<keyword evidence="10" id="KW-0547">Nucleotide-binding</keyword>
<dbReference type="InterPro" id="IPR013656">
    <property type="entry name" value="PAS_4"/>
</dbReference>
<evidence type="ECO:0000313" key="10">
    <source>
        <dbReference type="EMBL" id="MCX2743718.1"/>
    </source>
</evidence>
<keyword evidence="3" id="KW-0597">Phosphoprotein</keyword>
<gene>
    <name evidence="10" type="ORF">OO013_07575</name>
</gene>
<keyword evidence="4" id="KW-0808">Transferase</keyword>
<dbReference type="Pfam" id="PF02518">
    <property type="entry name" value="HATPase_c"/>
    <property type="match status" value="1"/>
</dbReference>
<dbReference type="GO" id="GO:0005524">
    <property type="term" value="F:ATP binding"/>
    <property type="evidence" value="ECO:0007669"/>
    <property type="project" value="UniProtKB-KW"/>
</dbReference>
<feature type="domain" description="Histidine kinase" evidence="8">
    <location>
        <begin position="191"/>
        <end position="409"/>
    </location>
</feature>
<evidence type="ECO:0000256" key="4">
    <source>
        <dbReference type="ARBA" id="ARBA00022679"/>
    </source>
</evidence>
<evidence type="ECO:0000256" key="6">
    <source>
        <dbReference type="ARBA" id="ARBA00023012"/>
    </source>
</evidence>
<dbReference type="InterPro" id="IPR035965">
    <property type="entry name" value="PAS-like_dom_sf"/>
</dbReference>
<keyword evidence="7" id="KW-0175">Coiled coil</keyword>
<accession>A0ABT3RQA1</accession>
<feature type="domain" description="PAC" evidence="9">
    <location>
        <begin position="120"/>
        <end position="173"/>
    </location>
</feature>
<organism evidence="10 11">
    <name type="scientific">Mangrovivirga halotolerans</name>
    <dbReference type="NCBI Taxonomy" id="2993936"/>
    <lineage>
        <taxon>Bacteria</taxon>
        <taxon>Pseudomonadati</taxon>
        <taxon>Bacteroidota</taxon>
        <taxon>Cytophagia</taxon>
        <taxon>Cytophagales</taxon>
        <taxon>Mangrovivirgaceae</taxon>
        <taxon>Mangrovivirga</taxon>
    </lineage>
</organism>
<keyword evidence="10" id="KW-0067">ATP-binding</keyword>
<dbReference type="CDD" id="cd00082">
    <property type="entry name" value="HisKA"/>
    <property type="match status" value="1"/>
</dbReference>
<dbReference type="InterPro" id="IPR000700">
    <property type="entry name" value="PAS-assoc_C"/>
</dbReference>
<dbReference type="InterPro" id="IPR005467">
    <property type="entry name" value="His_kinase_dom"/>
</dbReference>
<dbReference type="SUPFAM" id="SSF55785">
    <property type="entry name" value="PYP-like sensor domain (PAS domain)"/>
    <property type="match status" value="1"/>
</dbReference>
<evidence type="ECO:0000256" key="7">
    <source>
        <dbReference type="SAM" id="Coils"/>
    </source>
</evidence>
<dbReference type="PROSITE" id="PS50113">
    <property type="entry name" value="PAC"/>
    <property type="match status" value="1"/>
</dbReference>
<comment type="caution">
    <text evidence="10">The sequence shown here is derived from an EMBL/GenBank/DDBJ whole genome shotgun (WGS) entry which is preliminary data.</text>
</comment>
<dbReference type="SUPFAM" id="SSF55874">
    <property type="entry name" value="ATPase domain of HSP90 chaperone/DNA topoisomerase II/histidine kinase"/>
    <property type="match status" value="1"/>
</dbReference>
<dbReference type="Pfam" id="PF08448">
    <property type="entry name" value="PAS_4"/>
    <property type="match status" value="1"/>
</dbReference>
<dbReference type="InterPro" id="IPR003594">
    <property type="entry name" value="HATPase_dom"/>
</dbReference>
<evidence type="ECO:0000256" key="2">
    <source>
        <dbReference type="ARBA" id="ARBA00012438"/>
    </source>
</evidence>
<dbReference type="Gene3D" id="1.10.287.130">
    <property type="match status" value="1"/>
</dbReference>
<evidence type="ECO:0000259" key="9">
    <source>
        <dbReference type="PROSITE" id="PS50113"/>
    </source>
</evidence>
<name>A0ABT3RQA1_9BACT</name>
<dbReference type="InterPro" id="IPR003661">
    <property type="entry name" value="HisK_dim/P_dom"/>
</dbReference>
<keyword evidence="11" id="KW-1185">Reference proteome</keyword>
<evidence type="ECO:0000259" key="8">
    <source>
        <dbReference type="PROSITE" id="PS50109"/>
    </source>
</evidence>
<dbReference type="Gene3D" id="3.30.450.20">
    <property type="entry name" value="PAS domain"/>
    <property type="match status" value="1"/>
</dbReference>
<dbReference type="Gene3D" id="3.30.565.10">
    <property type="entry name" value="Histidine kinase-like ATPase, C-terminal domain"/>
    <property type="match status" value="1"/>
</dbReference>
<keyword evidence="6" id="KW-0902">Two-component regulatory system</keyword>
<comment type="catalytic activity">
    <reaction evidence="1">
        <text>ATP + protein L-histidine = ADP + protein N-phospho-L-histidine.</text>
        <dbReference type="EC" id="2.7.13.3"/>
    </reaction>
</comment>
<dbReference type="EMBL" id="JAPFQN010000004">
    <property type="protein sequence ID" value="MCX2743718.1"/>
    <property type="molecule type" value="Genomic_DNA"/>
</dbReference>
<dbReference type="NCBIfam" id="TIGR00229">
    <property type="entry name" value="sensory_box"/>
    <property type="match status" value="1"/>
</dbReference>
<evidence type="ECO:0000313" key="11">
    <source>
        <dbReference type="Proteomes" id="UP001209885"/>
    </source>
</evidence>
<dbReference type="PROSITE" id="PS50109">
    <property type="entry name" value="HIS_KIN"/>
    <property type="match status" value="1"/>
</dbReference>
<keyword evidence="5" id="KW-0418">Kinase</keyword>
<evidence type="ECO:0000256" key="5">
    <source>
        <dbReference type="ARBA" id="ARBA00022777"/>
    </source>
</evidence>
<dbReference type="Pfam" id="PF00512">
    <property type="entry name" value="HisKA"/>
    <property type="match status" value="1"/>
</dbReference>
<dbReference type="InterPro" id="IPR036097">
    <property type="entry name" value="HisK_dim/P_sf"/>
</dbReference>
<dbReference type="SMART" id="SM00387">
    <property type="entry name" value="HATPase_c"/>
    <property type="match status" value="1"/>
</dbReference>
<dbReference type="PANTHER" id="PTHR43711:SF31">
    <property type="entry name" value="HISTIDINE KINASE"/>
    <property type="match status" value="1"/>
</dbReference>
<dbReference type="PRINTS" id="PR00344">
    <property type="entry name" value="BCTRLSENSOR"/>
</dbReference>
<dbReference type="PANTHER" id="PTHR43711">
    <property type="entry name" value="TWO-COMPONENT HISTIDINE KINASE"/>
    <property type="match status" value="1"/>
</dbReference>
<dbReference type="Proteomes" id="UP001209885">
    <property type="component" value="Unassembled WGS sequence"/>
</dbReference>
<sequence length="411" mass="47121">MTHSETKYADIQTENEELKKKISQLERELYNSKYLNKSEQFLKSILDCAPTAIVICEPPDGRITYINDAVWAFRGKTDARLTDITVKDYVHSWKMFFPDGRQYTGREMPLARSLYEGEVIKNEQSIVELEDGKKKWVAIWSAPIFDHSNKIIGAIVNFHDITEEKKLERRVYKNEKRLNNLLATKDKFFSIITHDLRSPFNSVLGLANLLEKQIEENDLEGIKEYSYLIKKSTNKAIGLLENLIQWSRAQSSTISYDPEKVNLKSVIPDVISLLKYSAKQKSIDIYCDIPDKSFVHADTKMLRTILRNLISNGIKFTRKNGEMKISVDDNKENYLITISDNGIGIPENVLNNLFKIEKSISTPGTQNETGTGLGLILCKEFVKKHGGEIWVESKQGKGTKFKFTIPKKPRK</sequence>
<protein>
    <recommendedName>
        <fullName evidence="2">histidine kinase</fullName>
        <ecNumber evidence="2">2.7.13.3</ecNumber>
    </recommendedName>
</protein>
<dbReference type="InterPro" id="IPR000014">
    <property type="entry name" value="PAS"/>
</dbReference>
<dbReference type="InterPro" id="IPR050736">
    <property type="entry name" value="Sensor_HK_Regulatory"/>
</dbReference>